<evidence type="ECO:0000256" key="1">
    <source>
        <dbReference type="ARBA" id="ARBA00001933"/>
    </source>
</evidence>
<organism evidence="6 7">
    <name type="scientific">Williamsia serinedens</name>
    <dbReference type="NCBI Taxonomy" id="391736"/>
    <lineage>
        <taxon>Bacteria</taxon>
        <taxon>Bacillati</taxon>
        <taxon>Actinomycetota</taxon>
        <taxon>Actinomycetes</taxon>
        <taxon>Mycobacteriales</taxon>
        <taxon>Nocardiaceae</taxon>
        <taxon>Williamsia</taxon>
    </lineage>
</organism>
<evidence type="ECO:0000259" key="5">
    <source>
        <dbReference type="Pfam" id="PF00155"/>
    </source>
</evidence>
<dbReference type="InterPro" id="IPR050859">
    <property type="entry name" value="Class-I_PLP-dep_aminotransf"/>
</dbReference>
<dbReference type="InterPro" id="IPR015424">
    <property type="entry name" value="PyrdxlP-dep_Trfase"/>
</dbReference>
<evidence type="ECO:0000256" key="2">
    <source>
        <dbReference type="ARBA" id="ARBA00022576"/>
    </source>
</evidence>
<dbReference type="RefSeq" id="WP_253653942.1">
    <property type="nucleotide sequence ID" value="NZ_BAAAOE010000003.1"/>
</dbReference>
<comment type="cofactor">
    <cofactor evidence="1">
        <name>pyridoxal 5'-phosphate</name>
        <dbReference type="ChEBI" id="CHEBI:597326"/>
    </cofactor>
</comment>
<dbReference type="Gene3D" id="3.40.640.10">
    <property type="entry name" value="Type I PLP-dependent aspartate aminotransferase-like (Major domain)"/>
    <property type="match status" value="1"/>
</dbReference>
<comment type="caution">
    <text evidence="6">The sequence shown here is derived from an EMBL/GenBank/DDBJ whole genome shotgun (WGS) entry which is preliminary data.</text>
</comment>
<dbReference type="InterPro" id="IPR015422">
    <property type="entry name" value="PyrdxlP-dep_Trfase_small"/>
</dbReference>
<dbReference type="SUPFAM" id="SSF53383">
    <property type="entry name" value="PLP-dependent transferases"/>
    <property type="match status" value="1"/>
</dbReference>
<dbReference type="EMBL" id="JAMTCG010000003">
    <property type="protein sequence ID" value="MCP2160332.1"/>
    <property type="molecule type" value="Genomic_DNA"/>
</dbReference>
<keyword evidence="3" id="KW-0808">Transferase</keyword>
<dbReference type="Proteomes" id="UP001205740">
    <property type="component" value="Unassembled WGS sequence"/>
</dbReference>
<dbReference type="CDD" id="cd00609">
    <property type="entry name" value="AAT_like"/>
    <property type="match status" value="1"/>
</dbReference>
<dbReference type="PANTHER" id="PTHR42790">
    <property type="entry name" value="AMINOTRANSFERASE"/>
    <property type="match status" value="1"/>
</dbReference>
<feature type="domain" description="Aminotransferase class I/classII large" evidence="5">
    <location>
        <begin position="33"/>
        <end position="381"/>
    </location>
</feature>
<keyword evidence="4" id="KW-0663">Pyridoxal phosphate</keyword>
<sequence length="401" mass="42404">MSRTSLAPLPSAAARSVRSSAIRDLLAVTERPDILGLAGGLPATELIPAGRIAAATAAALTDPSSLQYTVSAGTGAARAAIGRHEDVDPADVLVTHGSQQALSLLATALVDAGDVVVVDDPVYVGARQAFEAVRADIRGLPLTPTGMDTELLEHWCREGLRPRLVHTVATFHNPGGVSADVDRRRHLAELADTYGFWVVDDDPYGRLRFRGDDPGPIRRHGERVVSLGSASKILAPALRVGWLLAPPPVVGTVERLRQSADLCGSTLTQSVTADLLDDRPWLEDHLDTLRVAYAERADALVTALRSELPDDAKISEPDGGMFSWIRVPGLDATACLAVAADEGVAFVPGPAFAVARDLSDCLRVSYATLDPDTLRVAASRLGRAVAISRGRRVGSADARPR</sequence>
<keyword evidence="7" id="KW-1185">Reference proteome</keyword>
<evidence type="ECO:0000256" key="4">
    <source>
        <dbReference type="ARBA" id="ARBA00022898"/>
    </source>
</evidence>
<keyword evidence="2" id="KW-0032">Aminotransferase</keyword>
<evidence type="ECO:0000313" key="6">
    <source>
        <dbReference type="EMBL" id="MCP2160332.1"/>
    </source>
</evidence>
<accession>A0ABT1H0N3</accession>
<dbReference type="Pfam" id="PF00155">
    <property type="entry name" value="Aminotran_1_2"/>
    <property type="match status" value="1"/>
</dbReference>
<dbReference type="PANTHER" id="PTHR42790:SF19">
    <property type="entry name" value="KYNURENINE_ALPHA-AMINOADIPATE AMINOTRANSFERASE, MITOCHONDRIAL"/>
    <property type="match status" value="1"/>
</dbReference>
<protein>
    <submittedName>
        <fullName evidence="6">2-aminoadipate transaminase</fullName>
    </submittedName>
</protein>
<gene>
    <name evidence="6" type="ORF">LX12_001519</name>
</gene>
<evidence type="ECO:0000313" key="7">
    <source>
        <dbReference type="Proteomes" id="UP001205740"/>
    </source>
</evidence>
<name>A0ABT1H0N3_9NOCA</name>
<evidence type="ECO:0000256" key="3">
    <source>
        <dbReference type="ARBA" id="ARBA00022679"/>
    </source>
</evidence>
<dbReference type="InterPro" id="IPR015421">
    <property type="entry name" value="PyrdxlP-dep_Trfase_major"/>
</dbReference>
<proteinExistence type="predicted"/>
<reference evidence="6 7" key="1">
    <citation type="submission" date="2022-06" db="EMBL/GenBank/DDBJ databases">
        <title>Genomic Encyclopedia of Archaeal and Bacterial Type Strains, Phase II (KMG-II): from individual species to whole genera.</title>
        <authorList>
            <person name="Goeker M."/>
        </authorList>
    </citation>
    <scope>NUCLEOTIDE SEQUENCE [LARGE SCALE GENOMIC DNA]</scope>
    <source>
        <strain evidence="6 7">DSM 45037</strain>
    </source>
</reference>
<dbReference type="InterPro" id="IPR004839">
    <property type="entry name" value="Aminotransferase_I/II_large"/>
</dbReference>
<dbReference type="Gene3D" id="3.90.1150.10">
    <property type="entry name" value="Aspartate Aminotransferase, domain 1"/>
    <property type="match status" value="1"/>
</dbReference>